<protein>
    <submittedName>
        <fullName evidence="1">NUDIX hydrolase</fullName>
    </submittedName>
</protein>
<dbReference type="GO" id="GO:0016787">
    <property type="term" value="F:hydrolase activity"/>
    <property type="evidence" value="ECO:0007669"/>
    <property type="project" value="UniProtKB-KW"/>
</dbReference>
<dbReference type="EMBL" id="JASJEV010000005">
    <property type="protein sequence ID" value="MDJ1158549.1"/>
    <property type="molecule type" value="Genomic_DNA"/>
</dbReference>
<reference evidence="1 2" key="1">
    <citation type="submission" date="2023-05" db="EMBL/GenBank/DDBJ databases">
        <title>Chelatococcus sp. nov., a moderately thermophilic bacterium isolated from hot spring microbial mat.</title>
        <authorList>
            <person name="Hu C.-J."/>
            <person name="Li W.-J."/>
        </authorList>
    </citation>
    <scope>NUCLEOTIDE SEQUENCE [LARGE SCALE GENOMIC DNA]</scope>
    <source>
        <strain evidence="1 2">SYSU G07232</strain>
    </source>
</reference>
<comment type="caution">
    <text evidence="1">The sequence shown here is derived from an EMBL/GenBank/DDBJ whole genome shotgun (WGS) entry which is preliminary data.</text>
</comment>
<accession>A0ABT7AGQ3</accession>
<proteinExistence type="predicted"/>
<organism evidence="1 2">
    <name type="scientific">Chelatococcus albus</name>
    <dbReference type="NCBI Taxonomy" id="3047466"/>
    <lineage>
        <taxon>Bacteria</taxon>
        <taxon>Pseudomonadati</taxon>
        <taxon>Pseudomonadota</taxon>
        <taxon>Alphaproteobacteria</taxon>
        <taxon>Hyphomicrobiales</taxon>
        <taxon>Chelatococcaceae</taxon>
        <taxon>Chelatococcus</taxon>
    </lineage>
</organism>
<gene>
    <name evidence="1" type="ORF">QNA08_09910</name>
</gene>
<dbReference type="Gene3D" id="3.90.79.10">
    <property type="entry name" value="Nucleoside Triphosphate Pyrophosphohydrolase"/>
    <property type="match status" value="1"/>
</dbReference>
<name>A0ABT7AGQ3_9HYPH</name>
<dbReference type="SUPFAM" id="SSF55811">
    <property type="entry name" value="Nudix"/>
    <property type="match status" value="1"/>
</dbReference>
<keyword evidence="1" id="KW-0378">Hydrolase</keyword>
<dbReference type="Proteomes" id="UP001321492">
    <property type="component" value="Unassembled WGS sequence"/>
</dbReference>
<dbReference type="RefSeq" id="WP_283740538.1">
    <property type="nucleotide sequence ID" value="NZ_JASJEV010000005.1"/>
</dbReference>
<evidence type="ECO:0000313" key="2">
    <source>
        <dbReference type="Proteomes" id="UP001321492"/>
    </source>
</evidence>
<sequence length="235" mass="25793">MSEPVIVPLARVEASLAPGDWAWAQDNRAAIEAHWRRLVVEKPALYNGRVLISTEHRIADGVLTSRYRETDYASFLALRDFGFPDRQVRNCFAMAALRASDGAYLLGVMGRHTANAGMVYFPAGTPDSGDVTADGRVDLLGSVGRELAEETGLAASEVTIAEGWTAVLHGPRIALMRDVRSALPADALRAQIVDWLAAQEEPELSDMRIVRRVEDIDPRTMPLFTQAFLRHVLAA</sequence>
<evidence type="ECO:0000313" key="1">
    <source>
        <dbReference type="EMBL" id="MDJ1158549.1"/>
    </source>
</evidence>
<keyword evidence="2" id="KW-1185">Reference proteome</keyword>
<dbReference type="InterPro" id="IPR015797">
    <property type="entry name" value="NUDIX_hydrolase-like_dom_sf"/>
</dbReference>